<accession>A0A149S781</accession>
<protein>
    <recommendedName>
        <fullName evidence="3">Damage-inducible protein DinB</fullName>
    </recommendedName>
</protein>
<dbReference type="Gene3D" id="1.20.120.450">
    <property type="entry name" value="dinb family like domain"/>
    <property type="match status" value="1"/>
</dbReference>
<dbReference type="PATRIC" id="fig|442.8.peg.2379"/>
<dbReference type="RefSeq" id="WP_062499651.1">
    <property type="nucleotide sequence ID" value="NZ_LHZG01000090.1"/>
</dbReference>
<gene>
    <name evidence="1" type="ORF">AD934_01220</name>
</gene>
<evidence type="ECO:0008006" key="3">
    <source>
        <dbReference type="Google" id="ProtNLM"/>
    </source>
</evidence>
<evidence type="ECO:0000313" key="2">
    <source>
        <dbReference type="Proteomes" id="UP000075655"/>
    </source>
</evidence>
<dbReference type="InterPro" id="IPR034660">
    <property type="entry name" value="DinB/YfiT-like"/>
</dbReference>
<proteinExistence type="predicted"/>
<dbReference type="SUPFAM" id="SSF109854">
    <property type="entry name" value="DinB/YfiT-like putative metalloenzymes"/>
    <property type="match status" value="1"/>
</dbReference>
<dbReference type="EMBL" id="LHZG01000090">
    <property type="protein sequence ID" value="KXV22586.1"/>
    <property type="molecule type" value="Genomic_DNA"/>
</dbReference>
<organism evidence="1 2">
    <name type="scientific">Gluconobacter oxydans</name>
    <name type="common">Gluconobacter suboxydans</name>
    <dbReference type="NCBI Taxonomy" id="442"/>
    <lineage>
        <taxon>Bacteria</taxon>
        <taxon>Pseudomonadati</taxon>
        <taxon>Pseudomonadota</taxon>
        <taxon>Alphaproteobacteria</taxon>
        <taxon>Acetobacterales</taxon>
        <taxon>Acetobacteraceae</taxon>
        <taxon>Gluconobacter</taxon>
    </lineage>
</organism>
<reference evidence="1 2" key="1">
    <citation type="submission" date="2015-06" db="EMBL/GenBank/DDBJ databases">
        <title>Improved classification and identification of acetic acid bacteria using matrix-assisted laser desorption/ionization time-of-flight mass spectrometry; Gluconobacter nephelii and Gluconobacter uchimurae are later heterotypic synonyms of Gluconobacter japonicus and Gluconobacter oxydans, respectively.</title>
        <authorList>
            <person name="Li L."/>
            <person name="Cleenwerck I."/>
            <person name="De Vuyst L."/>
            <person name="Vandamme P."/>
        </authorList>
    </citation>
    <scope>NUCLEOTIDE SEQUENCE [LARGE SCALE GENOMIC DNA]</scope>
    <source>
        <strain evidence="1 2">LMG 1676</strain>
    </source>
</reference>
<dbReference type="AlphaFoldDB" id="A0A149S781"/>
<comment type="caution">
    <text evidence="1">The sequence shown here is derived from an EMBL/GenBank/DDBJ whole genome shotgun (WGS) entry which is preliminary data.</text>
</comment>
<evidence type="ECO:0000313" key="1">
    <source>
        <dbReference type="EMBL" id="KXV22586.1"/>
    </source>
</evidence>
<dbReference type="Proteomes" id="UP000075655">
    <property type="component" value="Unassembled WGS sequence"/>
</dbReference>
<sequence>MSGLMEYKKWMDENLITCLMNAEKSGDQEIVETILFWLAHINIVDEIFRVHLTKTKHVYSKTVVDKLPSATELITSVRNTDNWLINYETNLSEHDRQAVFDFTYTDGEPGQLTAQGILTHLLTHGLYHISVVDDRISKRGYDVNGILFTTHMKHRKQLGPGGIEEPLIDVLGR</sequence>
<name>A0A149S781_GLUOY</name>